<reference evidence="2" key="1">
    <citation type="submission" date="2016-10" db="EMBL/GenBank/DDBJ databases">
        <authorList>
            <person name="Varghese N."/>
            <person name="Submissions S."/>
        </authorList>
    </citation>
    <scope>NUCLEOTIDE SEQUENCE [LARGE SCALE GENOMIC DNA]</scope>
    <source>
        <strain evidence="2">CGMCC 1.10370</strain>
    </source>
</reference>
<keyword evidence="2" id="KW-1185">Reference proteome</keyword>
<gene>
    <name evidence="1" type="ORF">SAMN05216297_1108</name>
</gene>
<proteinExistence type="predicted"/>
<protein>
    <submittedName>
        <fullName evidence="1">Uncharacterized protein</fullName>
    </submittedName>
</protein>
<dbReference type="OrthoDB" id="1362369at2"/>
<dbReference type="STRING" id="739143.SAMN05216297_1108"/>
<organism evidence="1 2">
    <name type="scientific">Flavobacterium phragmitis</name>
    <dbReference type="NCBI Taxonomy" id="739143"/>
    <lineage>
        <taxon>Bacteria</taxon>
        <taxon>Pseudomonadati</taxon>
        <taxon>Bacteroidota</taxon>
        <taxon>Flavobacteriia</taxon>
        <taxon>Flavobacteriales</taxon>
        <taxon>Flavobacteriaceae</taxon>
        <taxon>Flavobacterium</taxon>
    </lineage>
</organism>
<dbReference type="EMBL" id="FOMH01000010">
    <property type="protein sequence ID" value="SFD61944.1"/>
    <property type="molecule type" value="Genomic_DNA"/>
</dbReference>
<dbReference type="AlphaFoldDB" id="A0A1I1TTU3"/>
<sequence length="147" mass="17321">MAKSKLKLIILIAIVLFISYKLISFFSTFHIYAAGKYPYAETYYIKSPEKKILEALEKMHLTNLDLKDENTADYWHNIYFDLEGKRIEAWTRPSIDDGTDFALVAVHKNRKTGWQLVNQELGLFQNIMLKREFEKEIVEKLKAELEK</sequence>
<accession>A0A1I1TTU3</accession>
<name>A0A1I1TTU3_9FLAO</name>
<dbReference type="RefSeq" id="WP_091495858.1">
    <property type="nucleotide sequence ID" value="NZ_FOMH01000010.1"/>
</dbReference>
<evidence type="ECO:0000313" key="1">
    <source>
        <dbReference type="EMBL" id="SFD61944.1"/>
    </source>
</evidence>
<evidence type="ECO:0000313" key="2">
    <source>
        <dbReference type="Proteomes" id="UP000199672"/>
    </source>
</evidence>
<dbReference type="Proteomes" id="UP000199672">
    <property type="component" value="Unassembled WGS sequence"/>
</dbReference>